<sequence>MTSPRTTIAALLAAVCLLSGCGTQRQALPLSPDDTVRAAQLVLTDRCLHRQGLTPPRPDRSPPPAAERRRVVRALFGAGRTELRVRLPNGYVVRRHTDGCLAAAQQRLYGDQPRWFKVSTTVDNLKSKAPRGDRAAYAELRSLAVRNARAVLSSTFAKGTTP</sequence>
<name>A0A6G4XKP5_9ACTN</name>
<proteinExistence type="predicted"/>
<dbReference type="Proteomes" id="UP000481109">
    <property type="component" value="Unassembled WGS sequence"/>
</dbReference>
<keyword evidence="3" id="KW-1185">Reference proteome</keyword>
<evidence type="ECO:0008006" key="4">
    <source>
        <dbReference type="Google" id="ProtNLM"/>
    </source>
</evidence>
<evidence type="ECO:0000313" key="3">
    <source>
        <dbReference type="Proteomes" id="UP000481109"/>
    </source>
</evidence>
<gene>
    <name evidence="2" type="ORF">G6045_21115</name>
</gene>
<feature type="chain" id="PRO_5026146451" description="Lipoprotein" evidence="1">
    <location>
        <begin position="28"/>
        <end position="162"/>
    </location>
</feature>
<comment type="caution">
    <text evidence="2">The sequence shown here is derived from an EMBL/GenBank/DDBJ whole genome shotgun (WGS) entry which is preliminary data.</text>
</comment>
<reference evidence="2 3" key="1">
    <citation type="submission" date="2020-02" db="EMBL/GenBank/DDBJ databases">
        <title>Whole-genome analyses of novel actinobacteria.</title>
        <authorList>
            <person name="Sahin N."/>
            <person name="Tokatli A."/>
        </authorList>
    </citation>
    <scope>NUCLEOTIDE SEQUENCE [LARGE SCALE GENOMIC DNA]</scope>
    <source>
        <strain evidence="2 3">YC504</strain>
    </source>
</reference>
<organism evidence="2 3">
    <name type="scientific">Streptomyces mesophilus</name>
    <dbReference type="NCBI Taxonomy" id="1775132"/>
    <lineage>
        <taxon>Bacteria</taxon>
        <taxon>Bacillati</taxon>
        <taxon>Actinomycetota</taxon>
        <taxon>Actinomycetes</taxon>
        <taxon>Kitasatosporales</taxon>
        <taxon>Streptomycetaceae</taxon>
        <taxon>Streptomyces</taxon>
    </lineage>
</organism>
<dbReference type="RefSeq" id="WP_165333602.1">
    <property type="nucleotide sequence ID" value="NZ_JAAKZW010000090.1"/>
</dbReference>
<accession>A0A6G4XKP5</accession>
<dbReference type="AlphaFoldDB" id="A0A6G4XKP5"/>
<protein>
    <recommendedName>
        <fullName evidence="4">Lipoprotein</fullName>
    </recommendedName>
</protein>
<dbReference type="PROSITE" id="PS51257">
    <property type="entry name" value="PROKAR_LIPOPROTEIN"/>
    <property type="match status" value="1"/>
</dbReference>
<feature type="signal peptide" evidence="1">
    <location>
        <begin position="1"/>
        <end position="27"/>
    </location>
</feature>
<dbReference type="EMBL" id="JAAKZW010000090">
    <property type="protein sequence ID" value="NGO78146.1"/>
    <property type="molecule type" value="Genomic_DNA"/>
</dbReference>
<evidence type="ECO:0000313" key="2">
    <source>
        <dbReference type="EMBL" id="NGO78146.1"/>
    </source>
</evidence>
<evidence type="ECO:0000256" key="1">
    <source>
        <dbReference type="SAM" id="SignalP"/>
    </source>
</evidence>
<keyword evidence="1" id="KW-0732">Signal</keyword>